<dbReference type="EMBL" id="KB446535">
    <property type="protein sequence ID" value="EME49841.1"/>
    <property type="molecule type" value="Genomic_DNA"/>
</dbReference>
<gene>
    <name evidence="1" type="ORF">DOTSEDRAFT_164593</name>
</gene>
<dbReference type="Proteomes" id="UP000016933">
    <property type="component" value="Unassembled WGS sequence"/>
</dbReference>
<accession>N1Q254</accession>
<dbReference type="HOGENOM" id="CLU_128883_0_0_1"/>
<sequence length="155" mass="17289">MADSDLYNTLETTAMRFITSLSPATRSGNEPNRTGILSNLATNFQSDFGHKVFVSSKPHLQGQKSGQDFVNRMSFMAPKLETWRIDITDVMVDSRRQRAMVRGDFHMTVKGGQTVVNDLVFLVGMDEEGRKVVKVTEFVDAEAAGEIARLMRGVQ</sequence>
<protein>
    <recommendedName>
        <fullName evidence="3">SnoaL-like domain-containing protein</fullName>
    </recommendedName>
</protein>
<dbReference type="Gene3D" id="3.10.450.50">
    <property type="match status" value="1"/>
</dbReference>
<dbReference type="OMA" id="WGHNYAV"/>
<dbReference type="OrthoDB" id="414540at2759"/>
<dbReference type="SUPFAM" id="SSF54427">
    <property type="entry name" value="NTF2-like"/>
    <property type="match status" value="1"/>
</dbReference>
<reference evidence="1 2" key="2">
    <citation type="journal article" date="2012" name="PLoS Pathog.">
        <title>Diverse lifestyles and strategies of plant pathogenesis encoded in the genomes of eighteen Dothideomycetes fungi.</title>
        <authorList>
            <person name="Ohm R.A."/>
            <person name="Feau N."/>
            <person name="Henrissat B."/>
            <person name="Schoch C.L."/>
            <person name="Horwitz B.A."/>
            <person name="Barry K.W."/>
            <person name="Condon B.J."/>
            <person name="Copeland A.C."/>
            <person name="Dhillon B."/>
            <person name="Glaser F."/>
            <person name="Hesse C.N."/>
            <person name="Kosti I."/>
            <person name="LaButti K."/>
            <person name="Lindquist E.A."/>
            <person name="Lucas S."/>
            <person name="Salamov A.A."/>
            <person name="Bradshaw R.E."/>
            <person name="Ciuffetti L."/>
            <person name="Hamelin R.C."/>
            <person name="Kema G.H.J."/>
            <person name="Lawrence C."/>
            <person name="Scott J.A."/>
            <person name="Spatafora J.W."/>
            <person name="Turgeon B.G."/>
            <person name="de Wit P.J.G.M."/>
            <person name="Zhong S."/>
            <person name="Goodwin S.B."/>
            <person name="Grigoriev I.V."/>
        </authorList>
    </citation>
    <scope>NUCLEOTIDE SEQUENCE [LARGE SCALE GENOMIC DNA]</scope>
    <source>
        <strain evidence="2">NZE10 / CBS 128990</strain>
    </source>
</reference>
<proteinExistence type="predicted"/>
<evidence type="ECO:0000313" key="2">
    <source>
        <dbReference type="Proteomes" id="UP000016933"/>
    </source>
</evidence>
<dbReference type="AlphaFoldDB" id="N1Q254"/>
<organism evidence="1 2">
    <name type="scientific">Dothistroma septosporum (strain NZE10 / CBS 128990)</name>
    <name type="common">Red band needle blight fungus</name>
    <name type="synonym">Mycosphaerella pini</name>
    <dbReference type="NCBI Taxonomy" id="675120"/>
    <lineage>
        <taxon>Eukaryota</taxon>
        <taxon>Fungi</taxon>
        <taxon>Dikarya</taxon>
        <taxon>Ascomycota</taxon>
        <taxon>Pezizomycotina</taxon>
        <taxon>Dothideomycetes</taxon>
        <taxon>Dothideomycetidae</taxon>
        <taxon>Mycosphaerellales</taxon>
        <taxon>Mycosphaerellaceae</taxon>
        <taxon>Dothistroma</taxon>
    </lineage>
</organism>
<evidence type="ECO:0000313" key="1">
    <source>
        <dbReference type="EMBL" id="EME49841.1"/>
    </source>
</evidence>
<evidence type="ECO:0008006" key="3">
    <source>
        <dbReference type="Google" id="ProtNLM"/>
    </source>
</evidence>
<reference evidence="2" key="1">
    <citation type="journal article" date="2012" name="PLoS Genet.">
        <title>The genomes of the fungal plant pathogens Cladosporium fulvum and Dothistroma septosporum reveal adaptation to different hosts and lifestyles but also signatures of common ancestry.</title>
        <authorList>
            <person name="de Wit P.J.G.M."/>
            <person name="van der Burgt A."/>
            <person name="Oekmen B."/>
            <person name="Stergiopoulos I."/>
            <person name="Abd-Elsalam K.A."/>
            <person name="Aerts A.L."/>
            <person name="Bahkali A.H."/>
            <person name="Beenen H.G."/>
            <person name="Chettri P."/>
            <person name="Cox M.P."/>
            <person name="Datema E."/>
            <person name="de Vries R.P."/>
            <person name="Dhillon B."/>
            <person name="Ganley A.R."/>
            <person name="Griffiths S.A."/>
            <person name="Guo Y."/>
            <person name="Hamelin R.C."/>
            <person name="Henrissat B."/>
            <person name="Kabir M.S."/>
            <person name="Jashni M.K."/>
            <person name="Kema G."/>
            <person name="Klaubauf S."/>
            <person name="Lapidus A."/>
            <person name="Levasseur A."/>
            <person name="Lindquist E."/>
            <person name="Mehrabi R."/>
            <person name="Ohm R.A."/>
            <person name="Owen T.J."/>
            <person name="Salamov A."/>
            <person name="Schwelm A."/>
            <person name="Schijlen E."/>
            <person name="Sun H."/>
            <person name="van den Burg H.A."/>
            <person name="van Ham R.C.H.J."/>
            <person name="Zhang S."/>
            <person name="Goodwin S.B."/>
            <person name="Grigoriev I.V."/>
            <person name="Collemare J."/>
            <person name="Bradshaw R.E."/>
        </authorList>
    </citation>
    <scope>NUCLEOTIDE SEQUENCE [LARGE SCALE GENOMIC DNA]</scope>
    <source>
        <strain evidence="2">NZE10 / CBS 128990</strain>
    </source>
</reference>
<dbReference type="eggNOG" id="ENOG502SUWJ">
    <property type="taxonomic scope" value="Eukaryota"/>
</dbReference>
<keyword evidence="2" id="KW-1185">Reference proteome</keyword>
<name>N1Q254_DOTSN</name>
<dbReference type="InterPro" id="IPR032710">
    <property type="entry name" value="NTF2-like_dom_sf"/>
</dbReference>